<dbReference type="GO" id="GO:0030313">
    <property type="term" value="C:cell envelope"/>
    <property type="evidence" value="ECO:0007669"/>
    <property type="project" value="UniProtKB-SubCell"/>
</dbReference>
<evidence type="ECO:0000256" key="2">
    <source>
        <dbReference type="ARBA" id="ARBA00008520"/>
    </source>
</evidence>
<name>A0A1D3TZ27_9FIRM</name>
<evidence type="ECO:0000313" key="5">
    <source>
        <dbReference type="EMBL" id="SCP99759.1"/>
    </source>
</evidence>
<evidence type="ECO:0000313" key="6">
    <source>
        <dbReference type="Proteomes" id="UP000199315"/>
    </source>
</evidence>
<dbReference type="SUPFAM" id="SSF53850">
    <property type="entry name" value="Periplasmic binding protein-like II"/>
    <property type="match status" value="1"/>
</dbReference>
<evidence type="ECO:0000256" key="1">
    <source>
        <dbReference type="ARBA" id="ARBA00004196"/>
    </source>
</evidence>
<keyword evidence="3" id="KW-0813">Transport</keyword>
<keyword evidence="6" id="KW-1185">Reference proteome</keyword>
<dbReference type="Pfam" id="PF01547">
    <property type="entry name" value="SBP_bac_1"/>
    <property type="match status" value="1"/>
</dbReference>
<dbReference type="EMBL" id="FMKA01000057">
    <property type="protein sequence ID" value="SCP99759.1"/>
    <property type="molecule type" value="Genomic_DNA"/>
</dbReference>
<dbReference type="PANTHER" id="PTHR43649:SF31">
    <property type="entry name" value="SN-GLYCEROL-3-PHOSPHATE-BINDING PERIPLASMIC PROTEIN UGPB"/>
    <property type="match status" value="1"/>
</dbReference>
<dbReference type="OrthoDB" id="362670at2"/>
<keyword evidence="5" id="KW-0762">Sugar transport</keyword>
<dbReference type="AlphaFoldDB" id="A0A1D3TZ27"/>
<proteinExistence type="inferred from homology"/>
<comment type="subcellular location">
    <subcellularLocation>
        <location evidence="1">Cell envelope</location>
    </subcellularLocation>
</comment>
<reference evidence="5 6" key="1">
    <citation type="submission" date="2016-09" db="EMBL/GenBank/DDBJ databases">
        <authorList>
            <person name="Capua I."/>
            <person name="De Benedictis P."/>
            <person name="Joannis T."/>
            <person name="Lombin L.H."/>
            <person name="Cattoli G."/>
        </authorList>
    </citation>
    <scope>NUCLEOTIDE SEQUENCE [LARGE SCALE GENOMIC DNA]</scope>
    <source>
        <strain evidence="5 6">GluBS11</strain>
    </source>
</reference>
<keyword evidence="4" id="KW-0732">Signal</keyword>
<gene>
    <name evidence="5" type="ORF">SAMN05421730_10576</name>
</gene>
<dbReference type="Gene3D" id="3.40.190.10">
    <property type="entry name" value="Periplasmic binding protein-like II"/>
    <property type="match status" value="1"/>
</dbReference>
<dbReference type="PANTHER" id="PTHR43649">
    <property type="entry name" value="ARABINOSE-BINDING PROTEIN-RELATED"/>
    <property type="match status" value="1"/>
</dbReference>
<evidence type="ECO:0000256" key="4">
    <source>
        <dbReference type="ARBA" id="ARBA00022729"/>
    </source>
</evidence>
<comment type="similarity">
    <text evidence="2">Belongs to the bacterial solute-binding protein 1 family.</text>
</comment>
<dbReference type="InterPro" id="IPR006059">
    <property type="entry name" value="SBP"/>
</dbReference>
<dbReference type="Proteomes" id="UP000199315">
    <property type="component" value="Unassembled WGS sequence"/>
</dbReference>
<protein>
    <submittedName>
        <fullName evidence="5">Multiple sugar transport system substrate-binding protein</fullName>
    </submittedName>
</protein>
<organism evidence="5 6">
    <name type="scientific">Anaerobium acetethylicum</name>
    <dbReference type="NCBI Taxonomy" id="1619234"/>
    <lineage>
        <taxon>Bacteria</taxon>
        <taxon>Bacillati</taxon>
        <taxon>Bacillota</taxon>
        <taxon>Clostridia</taxon>
        <taxon>Lachnospirales</taxon>
        <taxon>Lachnospiraceae</taxon>
        <taxon>Anaerobium</taxon>
    </lineage>
</organism>
<evidence type="ECO:0000256" key="3">
    <source>
        <dbReference type="ARBA" id="ARBA00022448"/>
    </source>
</evidence>
<accession>A0A1D3TZ27</accession>
<dbReference type="STRING" id="1619234.SAMN05421730_10576"/>
<sequence length="462" mass="50822">MLENSKHARERNCQTKKLFKIVEVFMKRKVVALILTAIMAAGMVTGCGSNSASETAEGNSAGEKAEVIDLKVWDSKQKDGIQTICDEWTETSGVDVKVEVVDWDNYWTLLEAGASGGEMPDLFWMHSQYVQKYMDAGLLLKLDDYIAEDDAIDLNNYYQDIVNIYKSSDGSQYAVPKDYDTIALWYNKSMFDEAGIAYPDETWTWETMYEAGAKLNKADSSQYGMVGNTDANQEGYYNIIYSYGGYVINDAKDKSGYDDPKTLEAMEMYGKMIEDCMAPQSVMAETGNADLFTSNTAAMGMFGSWYVPSFKENEGASNWGVSVLPYHDANGNGQCDEGERVSIYNGLGWSASAGTEDPDAVYDLISFLGSKEGQLRQAELGVTMSAYVGTSKAWKNSTDVIDLSAYLDEAEGAATLVIMPSSRNAVWAEEAKQSFVAAWNDTSTMADVCRSIADSMNASLAQ</sequence>
<dbReference type="CDD" id="cd13585">
    <property type="entry name" value="PBP2_TMBP_like"/>
    <property type="match status" value="1"/>
</dbReference>
<dbReference type="InterPro" id="IPR050490">
    <property type="entry name" value="Bact_solute-bd_prot1"/>
</dbReference>